<comment type="caution">
    <text evidence="1">The sequence shown here is derived from an EMBL/GenBank/DDBJ whole genome shotgun (WGS) entry which is preliminary data.</text>
</comment>
<dbReference type="InterPro" id="IPR051828">
    <property type="entry name" value="HAD-like_hydrolase_domain"/>
</dbReference>
<name>A0A836H3K7_9TRYP</name>
<accession>A0A836H3K7</accession>
<dbReference type="PANTHER" id="PTHR46191:SF2">
    <property type="entry name" value="HALOACID DEHALOGENASE-LIKE HYDROLASE DOMAIN-CONTAINING PROTEIN 3"/>
    <property type="match status" value="1"/>
</dbReference>
<reference evidence="2" key="2">
    <citation type="journal article" date="2021" name="Sci. Data">
        <title>Chromosome-scale genome sequencing, assembly and annotation of six genomes from subfamily Leishmaniinae.</title>
        <authorList>
            <person name="Almutairi H."/>
            <person name="Urbaniak M.D."/>
            <person name="Bates M.D."/>
            <person name="Jariyapan N."/>
            <person name="Kwakye-Nuako G."/>
            <person name="Thomaz Soccol V."/>
            <person name="Al-Salem W.S."/>
            <person name="Dillon R.J."/>
            <person name="Bates P.A."/>
            <person name="Gatherer D."/>
        </authorList>
    </citation>
    <scope>NUCLEOTIDE SEQUENCE [LARGE SCALE GENOMIC DNA]</scope>
</reference>
<organism evidence="1 2">
    <name type="scientific">Leishmania orientalis</name>
    <dbReference type="NCBI Taxonomy" id="2249476"/>
    <lineage>
        <taxon>Eukaryota</taxon>
        <taxon>Discoba</taxon>
        <taxon>Euglenozoa</taxon>
        <taxon>Kinetoplastea</taxon>
        <taxon>Metakinetoplastina</taxon>
        <taxon>Trypanosomatida</taxon>
        <taxon>Trypanosomatidae</taxon>
        <taxon>Leishmaniinae</taxon>
        <taxon>Leishmania</taxon>
    </lineage>
</organism>
<keyword evidence="2" id="KW-1185">Reference proteome</keyword>
<dbReference type="Proteomes" id="UP000674143">
    <property type="component" value="Unassembled WGS sequence"/>
</dbReference>
<dbReference type="Gene3D" id="3.40.50.1000">
    <property type="entry name" value="HAD superfamily/HAD-like"/>
    <property type="match status" value="1"/>
</dbReference>
<proteinExistence type="predicted"/>
<gene>
    <name evidence="1" type="ORF">LSCM4_02925</name>
</gene>
<protein>
    <submittedName>
        <fullName evidence="1">Uncharacterized protein</fullName>
    </submittedName>
</protein>
<sequence length="353" mass="38609">MHRVPVTVSFDALGTLIQITHGLGYQYRSSYAAFLKNHGVDLDASCPNATCALMEELALKAIHDRVRADRATWTRSTDSREMPIGGDTDEDLRSFWSCVLRQTYSCPALYKGAASDVVQRVETLWANHHSEVRRFEEYVLFDQFGSTKAYSWHPRALHALQCLREWNRQQKGRFEGAKRSASAATTPVAALSFAPSVATTSAPTLFLAAPPFVVSNMDPRIRGVFTLLGAFEPGARGEPPFLSRVISAQDVGYAKPSPIGILTGVRHIVDSYRAACQCNGGVCGPGVHMRLHVHVGDAEADRVACERAGCHFLRCDLARGVTWESLHAKLQELEASYGAAPLASNDTGVGIYE</sequence>
<dbReference type="PANTHER" id="PTHR46191">
    <property type="match status" value="1"/>
</dbReference>
<dbReference type="GeneID" id="92358879"/>
<evidence type="ECO:0000313" key="2">
    <source>
        <dbReference type="Proteomes" id="UP000674143"/>
    </source>
</evidence>
<dbReference type="InterPro" id="IPR036412">
    <property type="entry name" value="HAD-like_sf"/>
</dbReference>
<dbReference type="AlphaFoldDB" id="A0A836H3K7"/>
<dbReference type="EMBL" id="JAFHLR010000032">
    <property type="protein sequence ID" value="KAG5470231.1"/>
    <property type="molecule type" value="Genomic_DNA"/>
</dbReference>
<evidence type="ECO:0000313" key="1">
    <source>
        <dbReference type="EMBL" id="KAG5470231.1"/>
    </source>
</evidence>
<dbReference type="KEGG" id="loi:92358879"/>
<dbReference type="SUPFAM" id="SSF56784">
    <property type="entry name" value="HAD-like"/>
    <property type="match status" value="1"/>
</dbReference>
<dbReference type="InterPro" id="IPR023214">
    <property type="entry name" value="HAD_sf"/>
</dbReference>
<dbReference type="GO" id="GO:0005634">
    <property type="term" value="C:nucleus"/>
    <property type="evidence" value="ECO:0007669"/>
    <property type="project" value="TreeGrafter"/>
</dbReference>
<dbReference type="RefSeq" id="XP_067060497.1">
    <property type="nucleotide sequence ID" value="XM_067204945.1"/>
</dbReference>
<reference evidence="2" key="1">
    <citation type="journal article" date="2021" name="Microbiol. Resour. Announc.">
        <title>LGAAP: Leishmaniinae Genome Assembly and Annotation Pipeline.</title>
        <authorList>
            <person name="Almutairi H."/>
            <person name="Urbaniak M.D."/>
            <person name="Bates M.D."/>
            <person name="Jariyapan N."/>
            <person name="Kwakye-Nuako G."/>
            <person name="Thomaz-Soccol V."/>
            <person name="Al-Salem W.S."/>
            <person name="Dillon R.J."/>
            <person name="Bates P.A."/>
            <person name="Gatherer D."/>
        </authorList>
    </citation>
    <scope>NUCLEOTIDE SEQUENCE [LARGE SCALE GENOMIC DNA]</scope>
</reference>